<feature type="signal peptide" evidence="1">
    <location>
        <begin position="1"/>
        <end position="20"/>
    </location>
</feature>
<dbReference type="InterPro" id="IPR016040">
    <property type="entry name" value="NAD(P)-bd_dom"/>
</dbReference>
<dbReference type="EMBL" id="HBKN01020552">
    <property type="protein sequence ID" value="CAE2301319.1"/>
    <property type="molecule type" value="Transcribed_RNA"/>
</dbReference>
<dbReference type="AlphaFoldDB" id="A0A7S4NQP2"/>
<feature type="chain" id="PRO_5031001362" description="NAD(P)-binding domain-containing protein" evidence="1">
    <location>
        <begin position="21"/>
        <end position="296"/>
    </location>
</feature>
<dbReference type="PANTHER" id="PTHR15020">
    <property type="entry name" value="FLAVIN REDUCTASE-RELATED"/>
    <property type="match status" value="1"/>
</dbReference>
<accession>A0A7S4NQP2</accession>
<keyword evidence="1" id="KW-0732">Signal</keyword>
<evidence type="ECO:0000259" key="2">
    <source>
        <dbReference type="Pfam" id="PF13460"/>
    </source>
</evidence>
<evidence type="ECO:0000256" key="1">
    <source>
        <dbReference type="SAM" id="SignalP"/>
    </source>
</evidence>
<proteinExistence type="predicted"/>
<dbReference type="InterPro" id="IPR036291">
    <property type="entry name" value="NAD(P)-bd_dom_sf"/>
</dbReference>
<sequence>MASHARRTFVMLAMVAGANAFLPSTSSPLVSLRDAKSLCRVNGVHKMALASRLRMSDSDLPLTDAGRRELRDLEGQWKNVCVLGGSRGVGREIISELSSMGVNVVALVRKEESKKELEALAGVKAVVGDAKEASDVISVLDGCDACISTLGGETDGVRIDYKGNMNMIENAGILGVTRMVLVTSIGSGDSKGAISNEVYEALKNALVDKTKAENLLLKYYTNTDYTIIRPGGLITAPSTGKAIVTEDKMAAGAIHRSDVARLCVKALYSKKCSKMVLSAVDPSLSNPPASYKPFEL</sequence>
<reference evidence="3" key="1">
    <citation type="submission" date="2021-01" db="EMBL/GenBank/DDBJ databases">
        <authorList>
            <person name="Corre E."/>
            <person name="Pelletier E."/>
            <person name="Niang G."/>
            <person name="Scheremetjew M."/>
            <person name="Finn R."/>
            <person name="Kale V."/>
            <person name="Holt S."/>
            <person name="Cochrane G."/>
            <person name="Meng A."/>
            <person name="Brown T."/>
            <person name="Cohen L."/>
        </authorList>
    </citation>
    <scope>NUCLEOTIDE SEQUENCE</scope>
    <source>
        <strain evidence="3">CCMP 2712</strain>
    </source>
</reference>
<protein>
    <recommendedName>
        <fullName evidence="2">NAD(P)-binding domain-containing protein</fullName>
    </recommendedName>
</protein>
<evidence type="ECO:0000313" key="3">
    <source>
        <dbReference type="EMBL" id="CAE2301319.1"/>
    </source>
</evidence>
<dbReference type="CDD" id="cd05243">
    <property type="entry name" value="SDR_a5"/>
    <property type="match status" value="1"/>
</dbReference>
<feature type="domain" description="NAD(P)-binding" evidence="2">
    <location>
        <begin position="84"/>
        <end position="267"/>
    </location>
</feature>
<organism evidence="3">
    <name type="scientific">Guillardia theta</name>
    <name type="common">Cryptophyte</name>
    <name type="synonym">Cryptomonas phi</name>
    <dbReference type="NCBI Taxonomy" id="55529"/>
    <lineage>
        <taxon>Eukaryota</taxon>
        <taxon>Cryptophyceae</taxon>
        <taxon>Pyrenomonadales</taxon>
        <taxon>Geminigeraceae</taxon>
        <taxon>Guillardia</taxon>
    </lineage>
</organism>
<name>A0A7S4NQP2_GUITH</name>
<dbReference type="SUPFAM" id="SSF51735">
    <property type="entry name" value="NAD(P)-binding Rossmann-fold domains"/>
    <property type="match status" value="1"/>
</dbReference>
<gene>
    <name evidence="3" type="ORF">GTHE00462_LOCUS16136</name>
</gene>
<dbReference type="Pfam" id="PF13460">
    <property type="entry name" value="NAD_binding_10"/>
    <property type="match status" value="1"/>
</dbReference>
<dbReference type="Gene3D" id="3.40.50.720">
    <property type="entry name" value="NAD(P)-binding Rossmann-like Domain"/>
    <property type="match status" value="1"/>
</dbReference>
<dbReference type="PANTHER" id="PTHR15020:SF45">
    <property type="entry name" value="NAD(P)-BINDING DOMAIN-CONTAINING PROTEIN"/>
    <property type="match status" value="1"/>
</dbReference>